<keyword evidence="3" id="KW-1185">Reference proteome</keyword>
<dbReference type="InterPro" id="IPR036691">
    <property type="entry name" value="Endo/exonu/phosph_ase_sf"/>
</dbReference>
<dbReference type="Pfam" id="PF03372">
    <property type="entry name" value="Exo_endo_phos"/>
    <property type="match status" value="1"/>
</dbReference>
<protein>
    <recommendedName>
        <fullName evidence="1">Endonuclease/exonuclease/phosphatase domain-containing protein</fullName>
    </recommendedName>
</protein>
<dbReference type="Proteomes" id="UP000821853">
    <property type="component" value="Chromosome 2"/>
</dbReference>
<dbReference type="InterPro" id="IPR005135">
    <property type="entry name" value="Endo/exonuclease/phosphatase"/>
</dbReference>
<proteinExistence type="predicted"/>
<dbReference type="VEuPathDB" id="VectorBase:HLOH_052487"/>
<gene>
    <name evidence="2" type="ORF">HPB48_007844</name>
</gene>
<dbReference type="Gene3D" id="3.60.10.10">
    <property type="entry name" value="Endonuclease/exonuclease/phosphatase"/>
    <property type="match status" value="1"/>
</dbReference>
<dbReference type="EMBL" id="JABSTR010000004">
    <property type="protein sequence ID" value="KAH9366757.1"/>
    <property type="molecule type" value="Genomic_DNA"/>
</dbReference>
<accession>A0A9J6FUF8</accession>
<evidence type="ECO:0000313" key="3">
    <source>
        <dbReference type="Proteomes" id="UP000821853"/>
    </source>
</evidence>
<organism evidence="2 3">
    <name type="scientific">Haemaphysalis longicornis</name>
    <name type="common">Bush tick</name>
    <dbReference type="NCBI Taxonomy" id="44386"/>
    <lineage>
        <taxon>Eukaryota</taxon>
        <taxon>Metazoa</taxon>
        <taxon>Ecdysozoa</taxon>
        <taxon>Arthropoda</taxon>
        <taxon>Chelicerata</taxon>
        <taxon>Arachnida</taxon>
        <taxon>Acari</taxon>
        <taxon>Parasitiformes</taxon>
        <taxon>Ixodida</taxon>
        <taxon>Ixodoidea</taxon>
        <taxon>Ixodidae</taxon>
        <taxon>Haemaphysalinae</taxon>
        <taxon>Haemaphysalis</taxon>
    </lineage>
</organism>
<comment type="caution">
    <text evidence="2">The sequence shown here is derived from an EMBL/GenBank/DDBJ whole genome shotgun (WGS) entry which is preliminary data.</text>
</comment>
<evidence type="ECO:0000313" key="2">
    <source>
        <dbReference type="EMBL" id="KAH9366757.1"/>
    </source>
</evidence>
<dbReference type="AlphaFoldDB" id="A0A9J6FUF8"/>
<name>A0A9J6FUF8_HAELO</name>
<dbReference type="OrthoDB" id="6769157at2759"/>
<reference evidence="2 3" key="1">
    <citation type="journal article" date="2020" name="Cell">
        <title>Large-Scale Comparative Analyses of Tick Genomes Elucidate Their Genetic Diversity and Vector Capacities.</title>
        <authorList>
            <consortium name="Tick Genome and Microbiome Consortium (TIGMIC)"/>
            <person name="Jia N."/>
            <person name="Wang J."/>
            <person name="Shi W."/>
            <person name="Du L."/>
            <person name="Sun Y."/>
            <person name="Zhan W."/>
            <person name="Jiang J.F."/>
            <person name="Wang Q."/>
            <person name="Zhang B."/>
            <person name="Ji P."/>
            <person name="Bell-Sakyi L."/>
            <person name="Cui X.M."/>
            <person name="Yuan T.T."/>
            <person name="Jiang B.G."/>
            <person name="Yang W.F."/>
            <person name="Lam T.T."/>
            <person name="Chang Q.C."/>
            <person name="Ding S.J."/>
            <person name="Wang X.J."/>
            <person name="Zhu J.G."/>
            <person name="Ruan X.D."/>
            <person name="Zhao L."/>
            <person name="Wei J.T."/>
            <person name="Ye R.Z."/>
            <person name="Que T.C."/>
            <person name="Du C.H."/>
            <person name="Zhou Y.H."/>
            <person name="Cheng J.X."/>
            <person name="Dai P.F."/>
            <person name="Guo W.B."/>
            <person name="Han X.H."/>
            <person name="Huang E.J."/>
            <person name="Li L.F."/>
            <person name="Wei W."/>
            <person name="Gao Y.C."/>
            <person name="Liu J.Z."/>
            <person name="Shao H.Z."/>
            <person name="Wang X."/>
            <person name="Wang C.C."/>
            <person name="Yang T.C."/>
            <person name="Huo Q.B."/>
            <person name="Li W."/>
            <person name="Chen H.Y."/>
            <person name="Chen S.E."/>
            <person name="Zhou L.G."/>
            <person name="Ni X.B."/>
            <person name="Tian J.H."/>
            <person name="Sheng Y."/>
            <person name="Liu T."/>
            <person name="Pan Y.S."/>
            <person name="Xia L.Y."/>
            <person name="Li J."/>
            <person name="Zhao F."/>
            <person name="Cao W.C."/>
        </authorList>
    </citation>
    <scope>NUCLEOTIDE SEQUENCE [LARGE SCALE GENOMIC DNA]</scope>
    <source>
        <strain evidence="2">HaeL-2018</strain>
    </source>
</reference>
<sequence>MLNVQSINAHHLDVAGDNLRLHKSPPAHFARNLDFAPCRITGLQDTRTALIYDDDSIDASVDSHSIGDICAVCTRTEYTPLLVVGVYVPLGRTQEGIKGLLQKKHAHHKLGDMPMIITGDFNVNLRDGQNQWLPAFMRDLFGISMASESKVPTTRFGSTLDHVFQRGLNNVEVKYASYFSQTNALLHCQ</sequence>
<evidence type="ECO:0000259" key="1">
    <source>
        <dbReference type="Pfam" id="PF03372"/>
    </source>
</evidence>
<feature type="domain" description="Endonuclease/exonuclease/phosphatase" evidence="1">
    <location>
        <begin position="67"/>
        <end position="167"/>
    </location>
</feature>
<dbReference type="GO" id="GO:0003824">
    <property type="term" value="F:catalytic activity"/>
    <property type="evidence" value="ECO:0007669"/>
    <property type="project" value="InterPro"/>
</dbReference>
<dbReference type="SUPFAM" id="SSF56219">
    <property type="entry name" value="DNase I-like"/>
    <property type="match status" value="1"/>
</dbReference>